<accession>A0A5B7HL61</accession>
<protein>
    <submittedName>
        <fullName evidence="1">Uncharacterized protein</fullName>
    </submittedName>
</protein>
<dbReference type="EMBL" id="VSRR010037123">
    <property type="protein sequence ID" value="MPC73601.1"/>
    <property type="molecule type" value="Genomic_DNA"/>
</dbReference>
<comment type="caution">
    <text evidence="1">The sequence shown here is derived from an EMBL/GenBank/DDBJ whole genome shotgun (WGS) entry which is preliminary data.</text>
</comment>
<keyword evidence="2" id="KW-1185">Reference proteome</keyword>
<reference evidence="1 2" key="1">
    <citation type="submission" date="2019-05" db="EMBL/GenBank/DDBJ databases">
        <title>Another draft genome of Portunus trituberculatus and its Hox gene families provides insights of decapod evolution.</title>
        <authorList>
            <person name="Jeong J.-H."/>
            <person name="Song I."/>
            <person name="Kim S."/>
            <person name="Choi T."/>
            <person name="Kim D."/>
            <person name="Ryu S."/>
            <person name="Kim W."/>
        </authorList>
    </citation>
    <scope>NUCLEOTIDE SEQUENCE [LARGE SCALE GENOMIC DNA]</scope>
    <source>
        <tissue evidence="1">Muscle</tissue>
    </source>
</reference>
<name>A0A5B7HL61_PORTR</name>
<proteinExistence type="predicted"/>
<sequence length="90" mass="9769">MLVSCAARCRCQAWNELYRVTVREWCVSPGGGVKGSAQSVRGLPGEVCWISRAGEGASPPPIAQPSENQREDAALRHFMLLSTHCDAQNI</sequence>
<organism evidence="1 2">
    <name type="scientific">Portunus trituberculatus</name>
    <name type="common">Swimming crab</name>
    <name type="synonym">Neptunus trituberculatus</name>
    <dbReference type="NCBI Taxonomy" id="210409"/>
    <lineage>
        <taxon>Eukaryota</taxon>
        <taxon>Metazoa</taxon>
        <taxon>Ecdysozoa</taxon>
        <taxon>Arthropoda</taxon>
        <taxon>Crustacea</taxon>
        <taxon>Multicrustacea</taxon>
        <taxon>Malacostraca</taxon>
        <taxon>Eumalacostraca</taxon>
        <taxon>Eucarida</taxon>
        <taxon>Decapoda</taxon>
        <taxon>Pleocyemata</taxon>
        <taxon>Brachyura</taxon>
        <taxon>Eubrachyura</taxon>
        <taxon>Portunoidea</taxon>
        <taxon>Portunidae</taxon>
        <taxon>Portuninae</taxon>
        <taxon>Portunus</taxon>
    </lineage>
</organism>
<dbReference type="AlphaFoldDB" id="A0A5B7HL61"/>
<dbReference type="Proteomes" id="UP000324222">
    <property type="component" value="Unassembled WGS sequence"/>
</dbReference>
<gene>
    <name evidence="1" type="ORF">E2C01_067936</name>
</gene>
<evidence type="ECO:0000313" key="2">
    <source>
        <dbReference type="Proteomes" id="UP000324222"/>
    </source>
</evidence>
<evidence type="ECO:0000313" key="1">
    <source>
        <dbReference type="EMBL" id="MPC73601.1"/>
    </source>
</evidence>